<dbReference type="Proteomes" id="UP000017984">
    <property type="component" value="Chromosome"/>
</dbReference>
<reference evidence="1 2" key="1">
    <citation type="journal article" date="2014" name="Genome Announc.">
        <title>Draft Genome Sequence of Streptomyces roseochromogenes subsp. oscitans DS 12.976, Producer of the Aminocoumarin Antibiotic Clorobiocin.</title>
        <authorList>
            <person name="Ruckert C."/>
            <person name="Kalinowski J."/>
            <person name="Heide L."/>
            <person name="Apel A.K."/>
        </authorList>
    </citation>
    <scope>NUCLEOTIDE SEQUENCE [LARGE SCALE GENOMIC DNA]</scope>
    <source>
        <strain evidence="1 2">DS 12.976</strain>
    </source>
</reference>
<name>V6JFV9_STRRC</name>
<dbReference type="AlphaFoldDB" id="V6JFV9"/>
<evidence type="ECO:0000313" key="1">
    <source>
        <dbReference type="EMBL" id="EST18710.1"/>
    </source>
</evidence>
<accession>V6JFV9</accession>
<keyword evidence="2" id="KW-1185">Reference proteome</keyword>
<evidence type="ECO:0000313" key="2">
    <source>
        <dbReference type="Proteomes" id="UP000017984"/>
    </source>
</evidence>
<organism evidence="1 2">
    <name type="scientific">Streptomyces roseochromogenus subsp. oscitans DS 12.976</name>
    <dbReference type="NCBI Taxonomy" id="1352936"/>
    <lineage>
        <taxon>Bacteria</taxon>
        <taxon>Bacillati</taxon>
        <taxon>Actinomycetota</taxon>
        <taxon>Actinomycetes</taxon>
        <taxon>Kitasatosporales</taxon>
        <taxon>Streptomycetaceae</taxon>
        <taxon>Streptomyces</taxon>
    </lineage>
</organism>
<dbReference type="STRING" id="1352936.M878_44535"/>
<dbReference type="EMBL" id="AWQX01000388">
    <property type="protein sequence ID" value="EST18710.1"/>
    <property type="molecule type" value="Genomic_DNA"/>
</dbReference>
<protein>
    <submittedName>
        <fullName evidence="1">Uncharacterized protein</fullName>
    </submittedName>
</protein>
<sequence>MRSTARRDALSGGRLRVWSGALLNLRRQELDRRAGKAVGEVGAGSMRGDEPLRLHLGQVLDEVQLRINAICGTQDRVLTLLEAVLAVGRGQELPQVLQQVVGAAVALMDAAGTGRSA</sequence>
<dbReference type="HOGENOM" id="CLU_2083603_0_0_11"/>
<dbReference type="PATRIC" id="fig|1352936.5.peg.9248"/>
<gene>
    <name evidence="1" type="ORF">M878_44535</name>
</gene>
<proteinExistence type="predicted"/>
<comment type="caution">
    <text evidence="1">The sequence shown here is derived from an EMBL/GenBank/DDBJ whole genome shotgun (WGS) entry which is preliminary data.</text>
</comment>